<keyword evidence="2" id="KW-1185">Reference proteome</keyword>
<dbReference type="EMBL" id="JAHESE010000004">
    <property type="protein sequence ID" value="MBT1707938.1"/>
    <property type="molecule type" value="Genomic_DNA"/>
</dbReference>
<dbReference type="Proteomes" id="UP001319080">
    <property type="component" value="Unassembled WGS sequence"/>
</dbReference>
<evidence type="ECO:0000313" key="2">
    <source>
        <dbReference type="Proteomes" id="UP001319080"/>
    </source>
</evidence>
<proteinExistence type="predicted"/>
<gene>
    <name evidence="1" type="ORF">KK062_06885</name>
</gene>
<reference evidence="1 2" key="1">
    <citation type="submission" date="2021-05" db="EMBL/GenBank/DDBJ databases">
        <title>A Polyphasic approach of four new species of the genus Ohtaekwangia: Ohtaekwangia histidinii sp. nov., Ohtaekwangia cretensis sp. nov., Ohtaekwangia indiensis sp. nov., Ohtaekwangia reichenbachii sp. nov. from diverse environment.</title>
        <authorList>
            <person name="Octaviana S."/>
        </authorList>
    </citation>
    <scope>NUCLEOTIDE SEQUENCE [LARGE SCALE GENOMIC DNA]</scope>
    <source>
        <strain evidence="1 2">PWU5</strain>
    </source>
</reference>
<name>A0AAP2GT76_9BACT</name>
<comment type="caution">
    <text evidence="1">The sequence shown here is derived from an EMBL/GenBank/DDBJ whole genome shotgun (WGS) entry which is preliminary data.</text>
</comment>
<sequence length="266" mass="29459">MAFLKDITFTGSLGDFSAYKMKGSDKIILRRKGGPKKETVNNAKSYALNRLHRQEFGGSATLGKYVRFMLGANRTISNYNITARLNSILKHVKRQDTEGELGKRALRLSSVPTLLQGFPLNKQNTFDTIMPPTVRWSIARETRSAHIELPELIRGTNFNPSNQQPFFCVTAVLGIVPDILYSEARTAYGPPEWFDGMYTPVSVSSPWYPAKSGAPPITLELSANMTPPDDAYTLVLSIAVRFGALYANDKIELLDYMGAAKILGAM</sequence>
<evidence type="ECO:0000313" key="1">
    <source>
        <dbReference type="EMBL" id="MBT1707938.1"/>
    </source>
</evidence>
<organism evidence="1 2">
    <name type="scientific">Dawidia cretensis</name>
    <dbReference type="NCBI Taxonomy" id="2782350"/>
    <lineage>
        <taxon>Bacteria</taxon>
        <taxon>Pseudomonadati</taxon>
        <taxon>Bacteroidota</taxon>
        <taxon>Cytophagia</taxon>
        <taxon>Cytophagales</taxon>
        <taxon>Chryseotaleaceae</taxon>
        <taxon>Dawidia</taxon>
    </lineage>
</organism>
<accession>A0AAP2GT76</accession>
<dbReference type="AlphaFoldDB" id="A0AAP2GT76"/>
<dbReference type="RefSeq" id="WP_254083529.1">
    <property type="nucleotide sequence ID" value="NZ_JAHESE010000004.1"/>
</dbReference>
<protein>
    <submittedName>
        <fullName evidence="1">Uncharacterized protein</fullName>
    </submittedName>
</protein>